<dbReference type="EMBL" id="BGPR01072477">
    <property type="protein sequence ID" value="GBO45387.1"/>
    <property type="molecule type" value="Genomic_DNA"/>
</dbReference>
<keyword evidence="2" id="KW-1185">Reference proteome</keyword>
<proteinExistence type="predicted"/>
<evidence type="ECO:0000313" key="2">
    <source>
        <dbReference type="Proteomes" id="UP000499080"/>
    </source>
</evidence>
<protein>
    <submittedName>
        <fullName evidence="1">Uncharacterized protein</fullName>
    </submittedName>
</protein>
<reference evidence="1 2" key="1">
    <citation type="journal article" date="2019" name="Sci. Rep.">
        <title>Orb-weaving spider Araneus ventricosus genome elucidates the spidroin gene catalogue.</title>
        <authorList>
            <person name="Kono N."/>
            <person name="Nakamura H."/>
            <person name="Ohtoshi R."/>
            <person name="Moran D.A.P."/>
            <person name="Shinohara A."/>
            <person name="Yoshida Y."/>
            <person name="Fujiwara M."/>
            <person name="Mori M."/>
            <person name="Tomita M."/>
            <person name="Arakawa K."/>
        </authorList>
    </citation>
    <scope>NUCLEOTIDE SEQUENCE [LARGE SCALE GENOMIC DNA]</scope>
</reference>
<gene>
    <name evidence="1" type="ORF">AVEN_202796_1</name>
</gene>
<dbReference type="Proteomes" id="UP000499080">
    <property type="component" value="Unassembled WGS sequence"/>
</dbReference>
<accession>A0A4Y2XB67</accession>
<evidence type="ECO:0000313" key="1">
    <source>
        <dbReference type="EMBL" id="GBO45387.1"/>
    </source>
</evidence>
<dbReference type="AlphaFoldDB" id="A0A4Y2XB67"/>
<organism evidence="1 2">
    <name type="scientific">Araneus ventricosus</name>
    <name type="common">Orbweaver spider</name>
    <name type="synonym">Epeira ventricosa</name>
    <dbReference type="NCBI Taxonomy" id="182803"/>
    <lineage>
        <taxon>Eukaryota</taxon>
        <taxon>Metazoa</taxon>
        <taxon>Ecdysozoa</taxon>
        <taxon>Arthropoda</taxon>
        <taxon>Chelicerata</taxon>
        <taxon>Arachnida</taxon>
        <taxon>Araneae</taxon>
        <taxon>Araneomorphae</taxon>
        <taxon>Entelegynae</taxon>
        <taxon>Araneoidea</taxon>
        <taxon>Araneidae</taxon>
        <taxon>Araneus</taxon>
    </lineage>
</organism>
<comment type="caution">
    <text evidence="1">The sequence shown here is derived from an EMBL/GenBank/DDBJ whole genome shotgun (WGS) entry which is preliminary data.</text>
</comment>
<sequence>MHLPERRLMYLSCLKWCPSATTHIWTRDCSSRCILYNMAGDTLAQASVIRFRSSCNVGGGVAYTRSLMQPHRKSSMGSGQVNVEAILRNHHTR</sequence>
<name>A0A4Y2XB67_ARAVE</name>